<dbReference type="STRING" id="1686286.GCA_900092335_01227"/>
<dbReference type="EMBL" id="VHIR01000003">
    <property type="protein sequence ID" value="TQE44164.1"/>
    <property type="molecule type" value="Genomic_DNA"/>
</dbReference>
<dbReference type="GO" id="GO:0005737">
    <property type="term" value="C:cytoplasm"/>
    <property type="evidence" value="ECO:0007669"/>
    <property type="project" value="TreeGrafter"/>
</dbReference>
<dbReference type="PANTHER" id="PTHR12835:SF5">
    <property type="entry name" value="BIOTIN--PROTEIN LIGASE"/>
    <property type="match status" value="1"/>
</dbReference>
<evidence type="ECO:0000256" key="1">
    <source>
        <dbReference type="ARBA" id="ARBA00022598"/>
    </source>
</evidence>
<feature type="domain" description="BPL/LPL catalytic" evidence="2">
    <location>
        <begin position="25"/>
        <end position="126"/>
    </location>
</feature>
<proteinExistence type="predicted"/>
<comment type="caution">
    <text evidence="3">The sequence shown here is derived from an EMBL/GenBank/DDBJ whole genome shotgun (WGS) entry which is preliminary data.</text>
</comment>
<dbReference type="GO" id="GO:0004077">
    <property type="term" value="F:biotin--[biotin carboxyl-carrier protein] ligase activity"/>
    <property type="evidence" value="ECO:0007669"/>
    <property type="project" value="UniProtKB-EC"/>
</dbReference>
<keyword evidence="1 3" id="KW-0436">Ligase</keyword>
<organism evidence="3 4">
    <name type="scientific">Corynebacterium phoceense</name>
    <dbReference type="NCBI Taxonomy" id="1686286"/>
    <lineage>
        <taxon>Bacteria</taxon>
        <taxon>Bacillati</taxon>
        <taxon>Actinomycetota</taxon>
        <taxon>Actinomycetes</taxon>
        <taxon>Mycobacteriales</taxon>
        <taxon>Corynebacteriaceae</taxon>
        <taxon>Corynebacterium</taxon>
    </lineage>
</organism>
<dbReference type="InterPro" id="IPR004143">
    <property type="entry name" value="BPL_LPL_catalytic"/>
</dbReference>
<dbReference type="EC" id="6.3.4.15" evidence="3"/>
<protein>
    <submittedName>
        <fullName evidence="3">Biotin--[acetyl-CoA-carboxylase] ligase</fullName>
        <ecNumber evidence="3">6.3.4.15</ecNumber>
    </submittedName>
</protein>
<evidence type="ECO:0000313" key="3">
    <source>
        <dbReference type="EMBL" id="TQE44164.1"/>
    </source>
</evidence>
<reference evidence="3 4" key="1">
    <citation type="submission" date="2019-06" db="EMBL/GenBank/DDBJ databases">
        <title>Draft genome of C. phoceense Strain 272.</title>
        <authorList>
            <person name="Pacheco L.G.C."/>
            <person name="Barberis C.M."/>
            <person name="Almuzara M.N."/>
            <person name="Traglia G.M."/>
            <person name="Santos C.S."/>
            <person name="Rocha D.J.P.G."/>
            <person name="Aguiar E.R.G.R."/>
            <person name="Vay C.A."/>
        </authorList>
    </citation>
    <scope>NUCLEOTIDE SEQUENCE [LARGE SCALE GENOMIC DNA]</scope>
    <source>
        <strain evidence="3 4">272</strain>
    </source>
</reference>
<dbReference type="AlphaFoldDB" id="A0A540R9W7"/>
<dbReference type="InterPro" id="IPR004408">
    <property type="entry name" value="Biotin_CoA_COase_ligase"/>
</dbReference>
<dbReference type="PANTHER" id="PTHR12835">
    <property type="entry name" value="BIOTIN PROTEIN LIGASE"/>
    <property type="match status" value="1"/>
</dbReference>
<dbReference type="Gene3D" id="2.30.30.100">
    <property type="match status" value="1"/>
</dbReference>
<keyword evidence="4" id="KW-1185">Reference proteome</keyword>
<dbReference type="NCBIfam" id="TIGR00121">
    <property type="entry name" value="birA_ligase"/>
    <property type="match status" value="1"/>
</dbReference>
<dbReference type="RefSeq" id="WP_141628609.1">
    <property type="nucleotide sequence ID" value="NZ_VHIR01000003.1"/>
</dbReference>
<evidence type="ECO:0000259" key="2">
    <source>
        <dbReference type="Pfam" id="PF03099"/>
    </source>
</evidence>
<accession>A0A540R9W7</accession>
<evidence type="ECO:0000313" key="4">
    <source>
        <dbReference type="Proteomes" id="UP000318080"/>
    </source>
</evidence>
<dbReference type="Gene3D" id="3.30.930.10">
    <property type="entry name" value="Bira Bifunctional Protein, Domain 2"/>
    <property type="match status" value="2"/>
</dbReference>
<dbReference type="Pfam" id="PF03099">
    <property type="entry name" value="BPL_LplA_LipB"/>
    <property type="match status" value="1"/>
</dbReference>
<dbReference type="Proteomes" id="UP000318080">
    <property type="component" value="Unassembled WGS sequence"/>
</dbReference>
<dbReference type="SUPFAM" id="SSF55681">
    <property type="entry name" value="Class II aaRS and biotin synthetases"/>
    <property type="match status" value="1"/>
</dbReference>
<dbReference type="CDD" id="cd16442">
    <property type="entry name" value="BPL"/>
    <property type="match status" value="1"/>
</dbReference>
<sequence>MSTYDLERIRTELAEDYAVIDYVEETGSTNTDLMQATDVTDGTVRLTDLQTAGKGRLGRVWTAPKGSQVTFSVLLLPESLDHLGTLPLAAGLAVTDAIPGTVLKWPNDVLLDGKKLCGILAEAGPVGKAFKSGPFKSGEMNKAEINKTEVNKAEINKAEIAPKTEASKLEVSKAEVAPKTEVNKAENNKTEVNKAEINKAEINKAEVAPKTQGGKAPAARVVLGMGINVSIAEEELPVPTATSLVLAGREDDRTGVAIAILKALRHRIEQWENQDPQLMDDYRKVCSSIGLNVRLEAPTGDVTGIVEGVAEDGRINVGGEYYSAGDVIHLRPTD</sequence>
<name>A0A540R9W7_9CORY</name>
<dbReference type="InterPro" id="IPR045864">
    <property type="entry name" value="aa-tRNA-synth_II/BPL/LPL"/>
</dbReference>
<gene>
    <name evidence="3" type="ORF">EJK80_03265</name>
</gene>